<proteinExistence type="predicted"/>
<sequence>MQNLSLAQNSKRKAAVNLSVCELELHFEISYKICLKFYSHKPCIHKVFSKFRLKSVFKSYIYLKF</sequence>
<evidence type="ECO:0000313" key="1">
    <source>
        <dbReference type="EMBL" id="EEV17918.1"/>
    </source>
</evidence>
<gene>
    <name evidence="1" type="ORF">CAMGR0001_2291</name>
</gene>
<keyword evidence="2" id="KW-1185">Reference proteome</keyword>
<evidence type="ECO:0000313" key="2">
    <source>
        <dbReference type="Proteomes" id="UP000005709"/>
    </source>
</evidence>
<accession>C8PH97</accession>
<dbReference type="Proteomes" id="UP000005709">
    <property type="component" value="Unassembled WGS sequence"/>
</dbReference>
<dbReference type="EMBL" id="ACYG01000022">
    <property type="protein sequence ID" value="EEV17918.1"/>
    <property type="molecule type" value="Genomic_DNA"/>
</dbReference>
<organism evidence="1 2">
    <name type="scientific">Campylobacter gracilis RM3268</name>
    <dbReference type="NCBI Taxonomy" id="553220"/>
    <lineage>
        <taxon>Bacteria</taxon>
        <taxon>Pseudomonadati</taxon>
        <taxon>Campylobacterota</taxon>
        <taxon>Epsilonproteobacteria</taxon>
        <taxon>Campylobacterales</taxon>
        <taxon>Campylobacteraceae</taxon>
        <taxon>Campylobacter</taxon>
    </lineage>
</organism>
<dbReference type="AlphaFoldDB" id="C8PH97"/>
<protein>
    <submittedName>
        <fullName evidence="1">Uncharacterized protein</fullName>
    </submittedName>
</protein>
<name>C8PH97_9BACT</name>
<comment type="caution">
    <text evidence="1">The sequence shown here is derived from an EMBL/GenBank/DDBJ whole genome shotgun (WGS) entry which is preliminary data.</text>
</comment>
<reference evidence="1 2" key="1">
    <citation type="submission" date="2009-07" db="EMBL/GenBank/DDBJ databases">
        <authorList>
            <person name="Madupu R."/>
            <person name="Sebastian Y."/>
            <person name="Durkin A.S."/>
            <person name="Torralba M."/>
            <person name="Methe B."/>
            <person name="Sutton G.G."/>
            <person name="Strausberg R.L."/>
            <person name="Nelson K.E."/>
        </authorList>
    </citation>
    <scope>NUCLEOTIDE SEQUENCE [LARGE SCALE GENOMIC DNA]</scope>
    <source>
        <strain evidence="1 2">RM3268</strain>
    </source>
</reference>